<dbReference type="EMBL" id="JASBWU010000046">
    <property type="protein sequence ID" value="KAJ9110325.1"/>
    <property type="molecule type" value="Genomic_DNA"/>
</dbReference>
<gene>
    <name evidence="1" type="ORF">QFC22_006749</name>
</gene>
<proteinExistence type="predicted"/>
<reference evidence="1" key="1">
    <citation type="submission" date="2023-04" db="EMBL/GenBank/DDBJ databases">
        <title>Draft Genome sequencing of Naganishia species isolated from polar environments using Oxford Nanopore Technology.</title>
        <authorList>
            <person name="Leo P."/>
            <person name="Venkateswaran K."/>
        </authorList>
    </citation>
    <scope>NUCLEOTIDE SEQUENCE</scope>
    <source>
        <strain evidence="1">MNA-CCFEE 5425</strain>
    </source>
</reference>
<protein>
    <submittedName>
        <fullName evidence="1">Uncharacterized protein</fullName>
    </submittedName>
</protein>
<sequence length="569" mass="63131">MQNQLQGWKGYVPTIQLPWINEPLLTSDPRACTLSKPDFHSFKTQAKAKAFMERVGGKPPTTKDTNEERKIEKPHSKRVSKTKPEAPIRVYPAAEEDIPYHENPAFLPWPETAPAAIIKTVDKKRLPIARVRVTSVSKKSQYTPSLPANHSVTSVRDHAGKQRRDSASVVEAVVGQSLPVDRASVMKVPNKGKSLLAPPAIRPVKSRSFYAVKKGIKRGVYTTWAECKANVQAYNKGGSGPIFKKFPTSEEATAWLDGAIPRGSQVDPVLPDSLRWDGIDVEATNSSAGFPETVLSRLQQARSQGFTTTEDGALVVYTDGSAKDNRKKGAKAGSGVWWGKHGTAKACRLSERVPGPLQTNNIGEMIAIIRALETCPYPDLPLEIRTDSRYCIDCIHSFFPIWLERGFNNMIGESVKNQDLIVHLLTLLSQRQLANGVRFKHIRAHRGEVGNEGADRLAVKGNKKSALPDRNNWFTMKELNRHRRQQAIRLAQVDIPKLNDDIRPSVATRSGMSVESQIRELLEEIECHEQRLAKVGSAANRRANDGSAQSEAVVAEFRELKELVDVDVD</sequence>
<evidence type="ECO:0000313" key="2">
    <source>
        <dbReference type="Proteomes" id="UP001243375"/>
    </source>
</evidence>
<keyword evidence="2" id="KW-1185">Reference proteome</keyword>
<name>A0ACC2WGP4_9TREE</name>
<organism evidence="1 2">
    <name type="scientific">Naganishia vaughanmartiniae</name>
    <dbReference type="NCBI Taxonomy" id="1424756"/>
    <lineage>
        <taxon>Eukaryota</taxon>
        <taxon>Fungi</taxon>
        <taxon>Dikarya</taxon>
        <taxon>Basidiomycota</taxon>
        <taxon>Agaricomycotina</taxon>
        <taxon>Tremellomycetes</taxon>
        <taxon>Filobasidiales</taxon>
        <taxon>Filobasidiaceae</taxon>
        <taxon>Naganishia</taxon>
    </lineage>
</organism>
<dbReference type="Proteomes" id="UP001243375">
    <property type="component" value="Unassembled WGS sequence"/>
</dbReference>
<feature type="non-terminal residue" evidence="1">
    <location>
        <position position="569"/>
    </location>
</feature>
<comment type="caution">
    <text evidence="1">The sequence shown here is derived from an EMBL/GenBank/DDBJ whole genome shotgun (WGS) entry which is preliminary data.</text>
</comment>
<accession>A0ACC2WGP4</accession>
<evidence type="ECO:0000313" key="1">
    <source>
        <dbReference type="EMBL" id="KAJ9110325.1"/>
    </source>
</evidence>